<feature type="transmembrane region" description="Helical" evidence="9">
    <location>
        <begin position="37"/>
        <end position="57"/>
    </location>
</feature>
<gene>
    <name evidence="10" type="ORF">CBR_g55164</name>
</gene>
<keyword evidence="6 9" id="KW-1133">Transmembrane helix</keyword>
<dbReference type="GO" id="GO:0015250">
    <property type="term" value="F:water channel activity"/>
    <property type="evidence" value="ECO:0007669"/>
    <property type="project" value="TreeGrafter"/>
</dbReference>
<protein>
    <recommendedName>
        <fullName evidence="12">Aquaporin</fullName>
    </recommendedName>
</protein>
<accession>A0A388MCX5</accession>
<comment type="similarity">
    <text evidence="2 8">Belongs to the MIP/aquaporin (TC 1.A.8) family.</text>
</comment>
<organism evidence="10 11">
    <name type="scientific">Chara braunii</name>
    <name type="common">Braun's stonewort</name>
    <dbReference type="NCBI Taxonomy" id="69332"/>
    <lineage>
        <taxon>Eukaryota</taxon>
        <taxon>Viridiplantae</taxon>
        <taxon>Streptophyta</taxon>
        <taxon>Charophyceae</taxon>
        <taxon>Charales</taxon>
        <taxon>Characeae</taxon>
        <taxon>Chara</taxon>
    </lineage>
</organism>
<dbReference type="CDD" id="cd00333">
    <property type="entry name" value="MIP"/>
    <property type="match status" value="1"/>
</dbReference>
<dbReference type="InterPro" id="IPR022357">
    <property type="entry name" value="MIP_CS"/>
</dbReference>
<dbReference type="OMA" id="WSASFWI"/>
<feature type="transmembrane region" description="Helical" evidence="9">
    <location>
        <begin position="255"/>
        <end position="276"/>
    </location>
</feature>
<evidence type="ECO:0000256" key="9">
    <source>
        <dbReference type="SAM" id="Phobius"/>
    </source>
</evidence>
<dbReference type="GO" id="GO:0005886">
    <property type="term" value="C:plasma membrane"/>
    <property type="evidence" value="ECO:0007669"/>
    <property type="project" value="UniProtKB-SubCell"/>
</dbReference>
<dbReference type="STRING" id="69332.A0A388MCX5"/>
<dbReference type="AlphaFoldDB" id="A0A388MCX5"/>
<feature type="transmembrane region" description="Helical" evidence="9">
    <location>
        <begin position="227"/>
        <end position="249"/>
    </location>
</feature>
<name>A0A388MCX5_CHABU</name>
<proteinExistence type="inferred from homology"/>
<keyword evidence="3 8" id="KW-0813">Transport</keyword>
<feature type="transmembrane region" description="Helical" evidence="9">
    <location>
        <begin position="113"/>
        <end position="133"/>
    </location>
</feature>
<evidence type="ECO:0000256" key="1">
    <source>
        <dbReference type="ARBA" id="ARBA00004651"/>
    </source>
</evidence>
<dbReference type="PROSITE" id="PS00221">
    <property type="entry name" value="MIP"/>
    <property type="match status" value="1"/>
</dbReference>
<dbReference type="OrthoDB" id="3222at2759"/>
<dbReference type="PANTHER" id="PTHR19139:SF199">
    <property type="entry name" value="MIP17260P"/>
    <property type="match status" value="1"/>
</dbReference>
<evidence type="ECO:0000256" key="6">
    <source>
        <dbReference type="ARBA" id="ARBA00022989"/>
    </source>
</evidence>
<dbReference type="PANTHER" id="PTHR19139">
    <property type="entry name" value="AQUAPORIN TRANSPORTER"/>
    <property type="match status" value="1"/>
</dbReference>
<feature type="transmembrane region" description="Helical" evidence="9">
    <location>
        <begin position="69"/>
        <end position="93"/>
    </location>
</feature>
<evidence type="ECO:0000256" key="7">
    <source>
        <dbReference type="ARBA" id="ARBA00023136"/>
    </source>
</evidence>
<evidence type="ECO:0000313" key="11">
    <source>
        <dbReference type="Proteomes" id="UP000265515"/>
    </source>
</evidence>
<sequence>MPLGATLAEWFCPNARIGEMSESLQSTEAWRGALAEFLATFFFVYLGCGGVVASGAVEDEKLDAERLLTIAFAHGIAIVILVASTGAISGGHINPAVTLSIVLAGKVNLLRGIMYWVMQFLGAVCGAQVLKFVTPPAWQGNLGSHGLAQGVDGFAGLVMEIVLTFVLVFVVFATAVDTRGPVATAPLAIGFTVLVLHIVGVPYTGASMNPARSFGPAMVTGTWKAHWVYWFGPLIGATLAFWVYMGIFIHSGPLIGGALASWVYARVFVPMGSALNPMEVMNLSPRQQPQFNRVPVDDVGIVGIEAATMSPQKSMQFQRLRNEDGETSLQ</sequence>
<evidence type="ECO:0000256" key="2">
    <source>
        <dbReference type="ARBA" id="ARBA00006175"/>
    </source>
</evidence>
<evidence type="ECO:0000256" key="4">
    <source>
        <dbReference type="ARBA" id="ARBA00022475"/>
    </source>
</evidence>
<comment type="subcellular location">
    <subcellularLocation>
        <location evidence="1">Cell membrane</location>
        <topology evidence="1">Multi-pass membrane protein</topology>
    </subcellularLocation>
</comment>
<keyword evidence="5 8" id="KW-0812">Transmembrane</keyword>
<dbReference type="EMBL" id="BFEA01001033">
    <property type="protein sequence ID" value="GBG92319.1"/>
    <property type="molecule type" value="Genomic_DNA"/>
</dbReference>
<dbReference type="Pfam" id="PF00230">
    <property type="entry name" value="MIP"/>
    <property type="match status" value="1"/>
</dbReference>
<dbReference type="PRINTS" id="PR00783">
    <property type="entry name" value="MINTRINSICP"/>
</dbReference>
<comment type="caution">
    <text evidence="10">The sequence shown here is derived from an EMBL/GenBank/DDBJ whole genome shotgun (WGS) entry which is preliminary data.</text>
</comment>
<keyword evidence="7 9" id="KW-0472">Membrane</keyword>
<feature type="transmembrane region" description="Helical" evidence="9">
    <location>
        <begin position="154"/>
        <end position="175"/>
    </location>
</feature>
<dbReference type="InterPro" id="IPR023271">
    <property type="entry name" value="Aquaporin-like"/>
</dbReference>
<evidence type="ECO:0000256" key="5">
    <source>
        <dbReference type="ARBA" id="ARBA00022692"/>
    </source>
</evidence>
<dbReference type="InterPro" id="IPR000425">
    <property type="entry name" value="MIP"/>
</dbReference>
<evidence type="ECO:0000256" key="3">
    <source>
        <dbReference type="ARBA" id="ARBA00022448"/>
    </source>
</evidence>
<dbReference type="InterPro" id="IPR034294">
    <property type="entry name" value="Aquaporin_transptr"/>
</dbReference>
<dbReference type="Gramene" id="GBG92319">
    <property type="protein sequence ID" value="GBG92319"/>
    <property type="gene ID" value="CBR_g55164"/>
</dbReference>
<keyword evidence="11" id="KW-1185">Reference proteome</keyword>
<dbReference type="Proteomes" id="UP000265515">
    <property type="component" value="Unassembled WGS sequence"/>
</dbReference>
<evidence type="ECO:0008006" key="12">
    <source>
        <dbReference type="Google" id="ProtNLM"/>
    </source>
</evidence>
<keyword evidence="4" id="KW-1003">Cell membrane</keyword>
<reference evidence="10 11" key="1">
    <citation type="journal article" date="2018" name="Cell">
        <title>The Chara Genome: Secondary Complexity and Implications for Plant Terrestrialization.</title>
        <authorList>
            <person name="Nishiyama T."/>
            <person name="Sakayama H."/>
            <person name="Vries J.D."/>
            <person name="Buschmann H."/>
            <person name="Saint-Marcoux D."/>
            <person name="Ullrich K.K."/>
            <person name="Haas F.B."/>
            <person name="Vanderstraeten L."/>
            <person name="Becker D."/>
            <person name="Lang D."/>
            <person name="Vosolsobe S."/>
            <person name="Rombauts S."/>
            <person name="Wilhelmsson P.K.I."/>
            <person name="Janitza P."/>
            <person name="Kern R."/>
            <person name="Heyl A."/>
            <person name="Rumpler F."/>
            <person name="Villalobos L.I.A.C."/>
            <person name="Clay J.M."/>
            <person name="Skokan R."/>
            <person name="Toyoda A."/>
            <person name="Suzuki Y."/>
            <person name="Kagoshima H."/>
            <person name="Schijlen E."/>
            <person name="Tajeshwar N."/>
            <person name="Catarino B."/>
            <person name="Hetherington A.J."/>
            <person name="Saltykova A."/>
            <person name="Bonnot C."/>
            <person name="Breuninger H."/>
            <person name="Symeonidi A."/>
            <person name="Radhakrishnan G.V."/>
            <person name="Van Nieuwerburgh F."/>
            <person name="Deforce D."/>
            <person name="Chang C."/>
            <person name="Karol K.G."/>
            <person name="Hedrich R."/>
            <person name="Ulvskov P."/>
            <person name="Glockner G."/>
            <person name="Delwiche C.F."/>
            <person name="Petrasek J."/>
            <person name="Van de Peer Y."/>
            <person name="Friml J."/>
            <person name="Beilby M."/>
            <person name="Dolan L."/>
            <person name="Kohara Y."/>
            <person name="Sugano S."/>
            <person name="Fujiyama A."/>
            <person name="Delaux P.-M."/>
            <person name="Quint M."/>
            <person name="TheiBen G."/>
            <person name="Hagemann M."/>
            <person name="Harholt J."/>
            <person name="Dunand C."/>
            <person name="Zachgo S."/>
            <person name="Langdale J."/>
            <person name="Maumus F."/>
            <person name="Straeten D.V.D."/>
            <person name="Gould S.B."/>
            <person name="Rensing S.A."/>
        </authorList>
    </citation>
    <scope>NUCLEOTIDE SEQUENCE [LARGE SCALE GENOMIC DNA]</scope>
    <source>
        <strain evidence="10 11">S276</strain>
    </source>
</reference>
<evidence type="ECO:0000313" key="10">
    <source>
        <dbReference type="EMBL" id="GBG92319.1"/>
    </source>
</evidence>
<dbReference type="Gene3D" id="1.20.1080.10">
    <property type="entry name" value="Glycerol uptake facilitator protein"/>
    <property type="match status" value="1"/>
</dbReference>
<feature type="transmembrane region" description="Helical" evidence="9">
    <location>
        <begin position="187"/>
        <end position="206"/>
    </location>
</feature>
<dbReference type="SUPFAM" id="SSF81338">
    <property type="entry name" value="Aquaporin-like"/>
    <property type="match status" value="1"/>
</dbReference>
<dbReference type="NCBIfam" id="TIGR00861">
    <property type="entry name" value="MIP"/>
    <property type="match status" value="1"/>
</dbReference>
<evidence type="ECO:0000256" key="8">
    <source>
        <dbReference type="RuleBase" id="RU000477"/>
    </source>
</evidence>